<organism evidence="2 3">
    <name type="scientific">Romanomermis culicivorax</name>
    <name type="common">Nematode worm</name>
    <dbReference type="NCBI Taxonomy" id="13658"/>
    <lineage>
        <taxon>Eukaryota</taxon>
        <taxon>Metazoa</taxon>
        <taxon>Ecdysozoa</taxon>
        <taxon>Nematoda</taxon>
        <taxon>Enoplea</taxon>
        <taxon>Dorylaimia</taxon>
        <taxon>Mermithida</taxon>
        <taxon>Mermithoidea</taxon>
        <taxon>Mermithidae</taxon>
        <taxon>Romanomermis</taxon>
    </lineage>
</organism>
<feature type="region of interest" description="Disordered" evidence="1">
    <location>
        <begin position="1"/>
        <end position="22"/>
    </location>
</feature>
<name>A0A915KBA1_ROMCU</name>
<accession>A0A915KBA1</accession>
<dbReference type="Proteomes" id="UP000887565">
    <property type="component" value="Unplaced"/>
</dbReference>
<dbReference type="AlphaFoldDB" id="A0A915KBA1"/>
<sequence>MTAHQSRKFSNKHHVSTAATRNKNTEDGAVAVFSLCDACYDKDVAKRGTATDDQLSMKEIVLLISHLLKMDETQTGDVHCMCDQCLDFPTYNDERLKHVELYKNYTGDYGYLK</sequence>
<protein>
    <submittedName>
        <fullName evidence="3">Uncharacterized protein</fullName>
    </submittedName>
</protein>
<proteinExistence type="predicted"/>
<evidence type="ECO:0000313" key="3">
    <source>
        <dbReference type="WBParaSite" id="nRc.2.0.1.t35987-RA"/>
    </source>
</evidence>
<feature type="compositionally biased region" description="Basic residues" evidence="1">
    <location>
        <begin position="1"/>
        <end position="15"/>
    </location>
</feature>
<evidence type="ECO:0000256" key="1">
    <source>
        <dbReference type="SAM" id="MobiDB-lite"/>
    </source>
</evidence>
<dbReference type="WBParaSite" id="nRc.2.0.1.t35987-RA">
    <property type="protein sequence ID" value="nRc.2.0.1.t35987-RA"/>
    <property type="gene ID" value="nRc.2.0.1.g35987"/>
</dbReference>
<reference evidence="3" key="1">
    <citation type="submission" date="2022-11" db="UniProtKB">
        <authorList>
            <consortium name="WormBaseParasite"/>
        </authorList>
    </citation>
    <scope>IDENTIFICATION</scope>
</reference>
<evidence type="ECO:0000313" key="2">
    <source>
        <dbReference type="Proteomes" id="UP000887565"/>
    </source>
</evidence>
<keyword evidence="2" id="KW-1185">Reference proteome</keyword>